<dbReference type="SUPFAM" id="SSF46774">
    <property type="entry name" value="ARID-like"/>
    <property type="match status" value="1"/>
</dbReference>
<sequence length="379" mass="44067">MVKKKKKKKKKKLHRIVDIERMNNMQSENKKRVSAKGKIKGSQWSDDSVNHGKGKQKQYPMQLQVDSAESFYNRLSELYESWGLNLVFNARETMLDLHLFYKEVTVRGGFHLVTKDRRWDEVAFALKLEGNNMKFHTQLQILYALFLYKFELTYFYREPAKAAKASDCSGMKRKSGDNLFDFTTIEDNVVMKKMCKDNAFPLLPGPRTAEPKLSPQMPSKNKETKKRPGAQRGLRTAYHIFMKEECTRLRTVHGESLERQNVREMALVSWRSLSERERQPYIEESMKERERVKEMAALKEREKMEEMAAFNDCQNLQITKTHEACLDGDYHVTLETEVENLLVPDESTVNLAITMMNDPILQIDCFGSLNVPAEGSNLL</sequence>
<comment type="caution">
    <text evidence="5">The sequence shown here is derived from an EMBL/GenBank/DDBJ whole genome shotgun (WGS) entry which is preliminary data.</text>
</comment>
<dbReference type="GO" id="GO:0005634">
    <property type="term" value="C:nucleus"/>
    <property type="evidence" value="ECO:0007669"/>
    <property type="project" value="UniProtKB-UniRule"/>
</dbReference>
<name>A0AAN7FJL6_QUERU</name>
<dbReference type="InterPro" id="IPR036910">
    <property type="entry name" value="HMG_box_dom_sf"/>
</dbReference>
<evidence type="ECO:0000256" key="1">
    <source>
        <dbReference type="PROSITE-ProRule" id="PRU00267"/>
    </source>
</evidence>
<dbReference type="Gene3D" id="1.10.150.60">
    <property type="entry name" value="ARID DNA-binding domain"/>
    <property type="match status" value="1"/>
</dbReference>
<dbReference type="PROSITE" id="PS50118">
    <property type="entry name" value="HMG_BOX_2"/>
    <property type="match status" value="1"/>
</dbReference>
<dbReference type="SUPFAM" id="SSF47095">
    <property type="entry name" value="HMG-box"/>
    <property type="match status" value="1"/>
</dbReference>
<dbReference type="EMBL" id="JAXUIC010000003">
    <property type="protein sequence ID" value="KAK4595432.1"/>
    <property type="molecule type" value="Genomic_DNA"/>
</dbReference>
<protein>
    <submittedName>
        <fullName evidence="5">Uncharacterized protein</fullName>
    </submittedName>
</protein>
<keyword evidence="1" id="KW-0539">Nucleus</keyword>
<keyword evidence="1" id="KW-0238">DNA-binding</keyword>
<evidence type="ECO:0000313" key="6">
    <source>
        <dbReference type="Proteomes" id="UP001324115"/>
    </source>
</evidence>
<accession>A0AAN7FJL6</accession>
<feature type="domain" description="HMG box" evidence="3">
    <location>
        <begin position="231"/>
        <end position="300"/>
    </location>
</feature>
<evidence type="ECO:0000259" key="3">
    <source>
        <dbReference type="PROSITE" id="PS50118"/>
    </source>
</evidence>
<feature type="compositionally biased region" description="Basic residues" evidence="2">
    <location>
        <begin position="1"/>
        <end position="14"/>
    </location>
</feature>
<dbReference type="Gene3D" id="1.10.30.10">
    <property type="entry name" value="High mobility group box domain"/>
    <property type="match status" value="1"/>
</dbReference>
<dbReference type="SMART" id="SM01014">
    <property type="entry name" value="ARID"/>
    <property type="match status" value="1"/>
</dbReference>
<dbReference type="AlphaFoldDB" id="A0AAN7FJL6"/>
<dbReference type="InterPro" id="IPR001606">
    <property type="entry name" value="ARID_dom"/>
</dbReference>
<proteinExistence type="predicted"/>
<dbReference type="PANTHER" id="PTHR46691">
    <property type="entry name" value="HIGH MOBILITY GROUP B PROTEIN 9"/>
    <property type="match status" value="1"/>
</dbReference>
<feature type="DNA-binding region" description="HMG box" evidence="1">
    <location>
        <begin position="231"/>
        <end position="300"/>
    </location>
</feature>
<gene>
    <name evidence="5" type="ORF">RGQ29_013765</name>
</gene>
<dbReference type="PANTHER" id="PTHR46691:SF5">
    <property type="entry name" value="HMG (HIGH MOBILITY GROUP) BOX PROTEIN"/>
    <property type="match status" value="1"/>
</dbReference>
<dbReference type="Proteomes" id="UP001324115">
    <property type="component" value="Unassembled WGS sequence"/>
</dbReference>
<evidence type="ECO:0000259" key="4">
    <source>
        <dbReference type="PROSITE" id="PS51011"/>
    </source>
</evidence>
<dbReference type="SMART" id="SM00501">
    <property type="entry name" value="BRIGHT"/>
    <property type="match status" value="1"/>
</dbReference>
<dbReference type="Pfam" id="PF09011">
    <property type="entry name" value="HMG_box_2"/>
    <property type="match status" value="1"/>
</dbReference>
<reference evidence="5 6" key="1">
    <citation type="journal article" date="2023" name="G3 (Bethesda)">
        <title>A haplotype-resolved chromosome-scale genome for Quercus rubra L. provides insights into the genetics of adaptive traits for red oak species.</title>
        <authorList>
            <person name="Kapoor B."/>
            <person name="Jenkins J."/>
            <person name="Schmutz J."/>
            <person name="Zhebentyayeva T."/>
            <person name="Kuelheim C."/>
            <person name="Coggeshall M."/>
            <person name="Heim C."/>
            <person name="Lasky J.R."/>
            <person name="Leites L."/>
            <person name="Islam-Faridi N."/>
            <person name="Romero-Severson J."/>
            <person name="DeLeo V.L."/>
            <person name="Lucas S.M."/>
            <person name="Lazic D."/>
            <person name="Gailing O."/>
            <person name="Carlson J."/>
            <person name="Staton M."/>
        </authorList>
    </citation>
    <scope>NUCLEOTIDE SEQUENCE [LARGE SCALE GENOMIC DNA]</scope>
    <source>
        <strain evidence="5">Pseudo-F2</strain>
    </source>
</reference>
<feature type="domain" description="ARID" evidence="4">
    <location>
        <begin position="65"/>
        <end position="155"/>
    </location>
</feature>
<dbReference type="InterPro" id="IPR009071">
    <property type="entry name" value="HMG_box_dom"/>
</dbReference>
<dbReference type="Pfam" id="PF01388">
    <property type="entry name" value="ARID"/>
    <property type="match status" value="1"/>
</dbReference>
<keyword evidence="6" id="KW-1185">Reference proteome</keyword>
<organism evidence="5 6">
    <name type="scientific">Quercus rubra</name>
    <name type="common">Northern red oak</name>
    <name type="synonym">Quercus borealis</name>
    <dbReference type="NCBI Taxonomy" id="3512"/>
    <lineage>
        <taxon>Eukaryota</taxon>
        <taxon>Viridiplantae</taxon>
        <taxon>Streptophyta</taxon>
        <taxon>Embryophyta</taxon>
        <taxon>Tracheophyta</taxon>
        <taxon>Spermatophyta</taxon>
        <taxon>Magnoliopsida</taxon>
        <taxon>eudicotyledons</taxon>
        <taxon>Gunneridae</taxon>
        <taxon>Pentapetalae</taxon>
        <taxon>rosids</taxon>
        <taxon>fabids</taxon>
        <taxon>Fagales</taxon>
        <taxon>Fagaceae</taxon>
        <taxon>Quercus</taxon>
    </lineage>
</organism>
<dbReference type="CDD" id="cd00084">
    <property type="entry name" value="HMG-box_SF"/>
    <property type="match status" value="1"/>
</dbReference>
<feature type="region of interest" description="Disordered" evidence="2">
    <location>
        <begin position="204"/>
        <end position="231"/>
    </location>
</feature>
<feature type="region of interest" description="Disordered" evidence="2">
    <location>
        <begin position="1"/>
        <end position="58"/>
    </location>
</feature>
<dbReference type="GO" id="GO:0003677">
    <property type="term" value="F:DNA binding"/>
    <property type="evidence" value="ECO:0007669"/>
    <property type="project" value="UniProtKB-UniRule"/>
</dbReference>
<evidence type="ECO:0000256" key="2">
    <source>
        <dbReference type="SAM" id="MobiDB-lite"/>
    </source>
</evidence>
<dbReference type="InterPro" id="IPR036431">
    <property type="entry name" value="ARID_dom_sf"/>
</dbReference>
<dbReference type="PROSITE" id="PS51011">
    <property type="entry name" value="ARID"/>
    <property type="match status" value="1"/>
</dbReference>
<evidence type="ECO:0000313" key="5">
    <source>
        <dbReference type="EMBL" id="KAK4595432.1"/>
    </source>
</evidence>